<dbReference type="Proteomes" id="UP000665561">
    <property type="component" value="Unassembled WGS sequence"/>
</dbReference>
<keyword evidence="1" id="KW-1133">Transmembrane helix</keyword>
<protein>
    <submittedName>
        <fullName evidence="2">Potassium-transporting ATPase subunit F</fullName>
    </submittedName>
</protein>
<name>A0ABW9XRN8_9BACL</name>
<evidence type="ECO:0000256" key="1">
    <source>
        <dbReference type="SAM" id="Phobius"/>
    </source>
</evidence>
<feature type="transmembrane region" description="Helical" evidence="1">
    <location>
        <begin position="45"/>
        <end position="65"/>
    </location>
</feature>
<keyword evidence="1" id="KW-0812">Transmembrane</keyword>
<keyword evidence="3" id="KW-1185">Reference proteome</keyword>
<reference evidence="2 3" key="1">
    <citation type="submission" date="2020-01" db="EMBL/GenBank/DDBJ databases">
        <title>Paenibacillus soybeanensis sp. nov. isolated from the nodules of soybean (Glycine max(L.) Merr).</title>
        <authorList>
            <person name="Wang H."/>
        </authorList>
    </citation>
    <scope>NUCLEOTIDE SEQUENCE [LARGE SCALE GENOMIC DNA]</scope>
    <source>
        <strain evidence="2 3">T1</strain>
    </source>
</reference>
<sequence>MNRRIARKPEITRNTDVPFDCGRSPGDAYFPFRASFHCRETRGNCMVIICVFAAAYLIYLVYALLNSEKF</sequence>
<gene>
    <name evidence="2" type="ORF">GT019_15160</name>
</gene>
<evidence type="ECO:0000313" key="2">
    <source>
        <dbReference type="EMBL" id="NBD25221.1"/>
    </source>
</evidence>
<organism evidence="2 3">
    <name type="scientific">Paenibacillus glycinis</name>
    <dbReference type="NCBI Taxonomy" id="2697035"/>
    <lineage>
        <taxon>Bacteria</taxon>
        <taxon>Bacillati</taxon>
        <taxon>Bacillota</taxon>
        <taxon>Bacilli</taxon>
        <taxon>Bacillales</taxon>
        <taxon>Paenibacillaceae</taxon>
        <taxon>Paenibacillus</taxon>
    </lineage>
</organism>
<evidence type="ECO:0000313" key="3">
    <source>
        <dbReference type="Proteomes" id="UP000665561"/>
    </source>
</evidence>
<dbReference type="EMBL" id="JAAAMV010000011">
    <property type="protein sequence ID" value="NBD25221.1"/>
    <property type="molecule type" value="Genomic_DNA"/>
</dbReference>
<proteinExistence type="predicted"/>
<keyword evidence="1" id="KW-0472">Membrane</keyword>
<comment type="caution">
    <text evidence="2">The sequence shown here is derived from an EMBL/GenBank/DDBJ whole genome shotgun (WGS) entry which is preliminary data.</text>
</comment>
<accession>A0ABW9XRN8</accession>